<gene>
    <name evidence="2" type="ORF">BSL78_22347</name>
</gene>
<keyword evidence="3" id="KW-1185">Reference proteome</keyword>
<accession>A0A2G8JYM2</accession>
<dbReference type="OrthoDB" id="205403at2759"/>
<dbReference type="EMBL" id="MRZV01001082">
    <property type="protein sequence ID" value="PIK40809.1"/>
    <property type="molecule type" value="Genomic_DNA"/>
</dbReference>
<proteinExistence type="predicted"/>
<comment type="caution">
    <text evidence="2">The sequence shown here is derived from an EMBL/GenBank/DDBJ whole genome shotgun (WGS) entry which is preliminary data.</text>
</comment>
<dbReference type="AlphaFoldDB" id="A0A2G8JYM2"/>
<feature type="region of interest" description="Disordered" evidence="1">
    <location>
        <begin position="22"/>
        <end position="78"/>
    </location>
</feature>
<sequence>MSDSPYQSAGGALKLKGVDVFSKKSKKKKKKNSAKAYLEQISNEPKVNTSTKTIPDNRTPAQKAFDRVKEKRVRNPIY</sequence>
<feature type="compositionally biased region" description="Basic residues" evidence="1">
    <location>
        <begin position="23"/>
        <end position="33"/>
    </location>
</feature>
<feature type="compositionally biased region" description="Polar residues" evidence="1">
    <location>
        <begin position="40"/>
        <end position="60"/>
    </location>
</feature>
<dbReference type="Proteomes" id="UP000230750">
    <property type="component" value="Unassembled WGS sequence"/>
</dbReference>
<organism evidence="2 3">
    <name type="scientific">Stichopus japonicus</name>
    <name type="common">Sea cucumber</name>
    <dbReference type="NCBI Taxonomy" id="307972"/>
    <lineage>
        <taxon>Eukaryota</taxon>
        <taxon>Metazoa</taxon>
        <taxon>Echinodermata</taxon>
        <taxon>Eleutherozoa</taxon>
        <taxon>Echinozoa</taxon>
        <taxon>Holothuroidea</taxon>
        <taxon>Aspidochirotacea</taxon>
        <taxon>Aspidochirotida</taxon>
        <taxon>Stichopodidae</taxon>
        <taxon>Apostichopus</taxon>
    </lineage>
</organism>
<name>A0A2G8JYM2_STIJA</name>
<reference evidence="2 3" key="1">
    <citation type="journal article" date="2017" name="PLoS Biol.">
        <title>The sea cucumber genome provides insights into morphological evolution and visceral regeneration.</title>
        <authorList>
            <person name="Zhang X."/>
            <person name="Sun L."/>
            <person name="Yuan J."/>
            <person name="Sun Y."/>
            <person name="Gao Y."/>
            <person name="Zhang L."/>
            <person name="Li S."/>
            <person name="Dai H."/>
            <person name="Hamel J.F."/>
            <person name="Liu C."/>
            <person name="Yu Y."/>
            <person name="Liu S."/>
            <person name="Lin W."/>
            <person name="Guo K."/>
            <person name="Jin S."/>
            <person name="Xu P."/>
            <person name="Storey K.B."/>
            <person name="Huan P."/>
            <person name="Zhang T."/>
            <person name="Zhou Y."/>
            <person name="Zhang J."/>
            <person name="Lin C."/>
            <person name="Li X."/>
            <person name="Xing L."/>
            <person name="Huo D."/>
            <person name="Sun M."/>
            <person name="Wang L."/>
            <person name="Mercier A."/>
            <person name="Li F."/>
            <person name="Yang H."/>
            <person name="Xiang J."/>
        </authorList>
    </citation>
    <scope>NUCLEOTIDE SEQUENCE [LARGE SCALE GENOMIC DNA]</scope>
    <source>
        <strain evidence="2">Shaxun</strain>
        <tissue evidence="2">Muscle</tissue>
    </source>
</reference>
<dbReference type="Pfam" id="PF08555">
    <property type="entry name" value="FAM32A"/>
    <property type="match status" value="1"/>
</dbReference>
<protein>
    <submittedName>
        <fullName evidence="2">Uncharacterized protein</fullName>
    </submittedName>
</protein>
<evidence type="ECO:0000313" key="3">
    <source>
        <dbReference type="Proteomes" id="UP000230750"/>
    </source>
</evidence>
<evidence type="ECO:0000313" key="2">
    <source>
        <dbReference type="EMBL" id="PIK40809.1"/>
    </source>
</evidence>
<dbReference type="InterPro" id="IPR013865">
    <property type="entry name" value="FAM32A"/>
</dbReference>
<evidence type="ECO:0000256" key="1">
    <source>
        <dbReference type="SAM" id="MobiDB-lite"/>
    </source>
</evidence>